<protein>
    <submittedName>
        <fullName evidence="2">LysM repeat-containing protein</fullName>
    </submittedName>
</protein>
<proteinExistence type="predicted"/>
<dbReference type="GO" id="GO:0008932">
    <property type="term" value="F:lytic endotransglycosylase activity"/>
    <property type="evidence" value="ECO:0007669"/>
    <property type="project" value="TreeGrafter"/>
</dbReference>
<feature type="domain" description="LysM" evidence="1">
    <location>
        <begin position="174"/>
        <end position="218"/>
    </location>
</feature>
<feature type="domain" description="LysM" evidence="1">
    <location>
        <begin position="108"/>
        <end position="151"/>
    </location>
</feature>
<keyword evidence="3" id="KW-1185">Reference proteome</keyword>
<dbReference type="Gene3D" id="3.10.350.10">
    <property type="entry name" value="LysM domain"/>
    <property type="match status" value="3"/>
</dbReference>
<evidence type="ECO:0000313" key="3">
    <source>
        <dbReference type="Proteomes" id="UP000317557"/>
    </source>
</evidence>
<dbReference type="AlphaFoldDB" id="A0A521CJF9"/>
<dbReference type="CDD" id="cd00118">
    <property type="entry name" value="LysM"/>
    <property type="match status" value="2"/>
</dbReference>
<dbReference type="CDD" id="cd22268">
    <property type="entry name" value="DPBB_RlpA-like"/>
    <property type="match status" value="1"/>
</dbReference>
<organism evidence="2 3">
    <name type="scientific">Gracilimonas mengyeensis</name>
    <dbReference type="NCBI Taxonomy" id="1302730"/>
    <lineage>
        <taxon>Bacteria</taxon>
        <taxon>Pseudomonadati</taxon>
        <taxon>Balneolota</taxon>
        <taxon>Balneolia</taxon>
        <taxon>Balneolales</taxon>
        <taxon>Balneolaceae</taxon>
        <taxon>Gracilimonas</taxon>
    </lineage>
</organism>
<dbReference type="Proteomes" id="UP000317557">
    <property type="component" value="Unassembled WGS sequence"/>
</dbReference>
<dbReference type="PANTHER" id="PTHR33734">
    <property type="entry name" value="LYSM DOMAIN-CONTAINING GPI-ANCHORED PROTEIN 2"/>
    <property type="match status" value="1"/>
</dbReference>
<accession>A0A521CJF9</accession>
<evidence type="ECO:0000313" key="2">
    <source>
        <dbReference type="EMBL" id="SMO58881.1"/>
    </source>
</evidence>
<dbReference type="InterPro" id="IPR036779">
    <property type="entry name" value="LysM_dom_sf"/>
</dbReference>
<dbReference type="Gene3D" id="2.40.40.10">
    <property type="entry name" value="RlpA-like domain"/>
    <property type="match status" value="1"/>
</dbReference>
<dbReference type="EMBL" id="FXTP01000005">
    <property type="protein sequence ID" value="SMO58881.1"/>
    <property type="molecule type" value="Genomic_DNA"/>
</dbReference>
<dbReference type="InterPro" id="IPR018392">
    <property type="entry name" value="LysM"/>
</dbReference>
<evidence type="ECO:0000259" key="1">
    <source>
        <dbReference type="PROSITE" id="PS51782"/>
    </source>
</evidence>
<gene>
    <name evidence="2" type="ORF">SAMN06265219_105167</name>
</gene>
<feature type="domain" description="LysM" evidence="1">
    <location>
        <begin position="34"/>
        <end position="77"/>
    </location>
</feature>
<dbReference type="PROSITE" id="PS51782">
    <property type="entry name" value="LYSM"/>
    <property type="match status" value="3"/>
</dbReference>
<dbReference type="InterPro" id="IPR036908">
    <property type="entry name" value="RlpA-like_sf"/>
</dbReference>
<reference evidence="2 3" key="1">
    <citation type="submission" date="2017-05" db="EMBL/GenBank/DDBJ databases">
        <authorList>
            <person name="Varghese N."/>
            <person name="Submissions S."/>
        </authorList>
    </citation>
    <scope>NUCLEOTIDE SEQUENCE [LARGE SCALE GENOMIC DNA]</scope>
    <source>
        <strain evidence="2 3">DSM 21985</strain>
    </source>
</reference>
<dbReference type="Pfam" id="PF01476">
    <property type="entry name" value="LysM"/>
    <property type="match status" value="3"/>
</dbReference>
<sequence length="330" mass="36506">MTMTIRCKNFIYPALFALFLFFFNIDSVLAQEKATYQVKPGDTLYSISKQLEVTIAELKQWNSLQGNEIEPGQSLTYYNRESTSTNTTGNLEGDSDPLISNESASRNAYYTVKSGDNLYKISREHNMSLEELKELNNLSSDQIRVGQKLAVKQVNVAPSVARFAEESTPQGVFAIYDVKSGESLPGILSRFKMTEEELLALNPALNLQSIDRGQKITVLMPPSRNYDNPYLQKANLQDLGEVNVTSYSASETGQPTTTGDLYDPESLTAAHSNISLGSIIFVENNATGNGVYVRINDRITGSGLKLSQKAFEVLELNSSTQPTVTIYTED</sequence>
<name>A0A521CJF9_9BACT</name>
<dbReference type="PANTHER" id="PTHR33734:SF22">
    <property type="entry name" value="MEMBRANE-BOUND LYTIC MUREIN TRANSGLYCOSYLASE D"/>
    <property type="match status" value="1"/>
</dbReference>
<dbReference type="SUPFAM" id="SSF54106">
    <property type="entry name" value="LysM domain"/>
    <property type="match status" value="3"/>
</dbReference>
<dbReference type="SMART" id="SM00257">
    <property type="entry name" value="LysM"/>
    <property type="match status" value="3"/>
</dbReference>